<comment type="caution">
    <text evidence="1">The sequence shown here is derived from an EMBL/GenBank/DDBJ whole genome shotgun (WGS) entry which is preliminary data.</text>
</comment>
<sequence length="86" mass="9455">MGEERGVFCSVHKLRSRLEPRSHLEKALAISQTLMCVLFSRASNALTAVIRTWQEGGSGLVAGTMHRRPESISSLSTLVSVRTDRS</sequence>
<proteinExistence type="predicted"/>
<dbReference type="EMBL" id="MU842996">
    <property type="protein sequence ID" value="KAK2023536.1"/>
    <property type="molecule type" value="Genomic_DNA"/>
</dbReference>
<evidence type="ECO:0000313" key="2">
    <source>
        <dbReference type="Proteomes" id="UP001232148"/>
    </source>
</evidence>
<accession>A0AAD9H6T9</accession>
<dbReference type="AlphaFoldDB" id="A0AAD9H6T9"/>
<evidence type="ECO:0000313" key="1">
    <source>
        <dbReference type="EMBL" id="KAK2023536.1"/>
    </source>
</evidence>
<keyword evidence="2" id="KW-1185">Reference proteome</keyword>
<reference evidence="1" key="1">
    <citation type="submission" date="2021-06" db="EMBL/GenBank/DDBJ databases">
        <title>Comparative genomics, transcriptomics and evolutionary studies reveal genomic signatures of adaptation to plant cell wall in hemibiotrophic fungi.</title>
        <authorList>
            <consortium name="DOE Joint Genome Institute"/>
            <person name="Baroncelli R."/>
            <person name="Diaz J.F."/>
            <person name="Benocci T."/>
            <person name="Peng M."/>
            <person name="Battaglia E."/>
            <person name="Haridas S."/>
            <person name="Andreopoulos W."/>
            <person name="Labutti K."/>
            <person name="Pangilinan J."/>
            <person name="Floch G.L."/>
            <person name="Makela M.R."/>
            <person name="Henrissat B."/>
            <person name="Grigoriev I.V."/>
            <person name="Crouch J.A."/>
            <person name="De Vries R.P."/>
            <person name="Sukno S.A."/>
            <person name="Thon M.R."/>
        </authorList>
    </citation>
    <scope>NUCLEOTIDE SEQUENCE</scope>
    <source>
        <strain evidence="1">MAFF235873</strain>
    </source>
</reference>
<name>A0AAD9H6T9_9PEZI</name>
<dbReference type="Proteomes" id="UP001232148">
    <property type="component" value="Unassembled WGS sequence"/>
</dbReference>
<gene>
    <name evidence="1" type="ORF">LX32DRAFT_644518</name>
</gene>
<organism evidence="1 2">
    <name type="scientific">Colletotrichum zoysiae</name>
    <dbReference type="NCBI Taxonomy" id="1216348"/>
    <lineage>
        <taxon>Eukaryota</taxon>
        <taxon>Fungi</taxon>
        <taxon>Dikarya</taxon>
        <taxon>Ascomycota</taxon>
        <taxon>Pezizomycotina</taxon>
        <taxon>Sordariomycetes</taxon>
        <taxon>Hypocreomycetidae</taxon>
        <taxon>Glomerellales</taxon>
        <taxon>Glomerellaceae</taxon>
        <taxon>Colletotrichum</taxon>
        <taxon>Colletotrichum graminicola species complex</taxon>
    </lineage>
</organism>
<protein>
    <submittedName>
        <fullName evidence="1">Uncharacterized protein</fullName>
    </submittedName>
</protein>